<sequence>MVVHLVLQSVERCGQGRKKKRATVRNFHRPFQNGRRSNYLRYGTFWALSLRYFHTTLPYSTYGGVYKFSAFSAGILSTFERAAYFTHKTGGNATGPVLLHSFLEFGKSGRQYDSLQKYQTKVMVELKDAELEDGSLSRKLTLRTASGAAVQQSCGWRAASGRTSWRQGG</sequence>
<comment type="caution">
    <text evidence="1">The sequence shown here is derived from an EMBL/GenBank/DDBJ whole genome shotgun (WGS) entry which is preliminary data.</text>
</comment>
<keyword evidence="2" id="KW-1185">Reference proteome</keyword>
<gene>
    <name evidence="1" type="ORF">NDU88_004606</name>
</gene>
<dbReference type="Proteomes" id="UP001066276">
    <property type="component" value="Chromosome 9"/>
</dbReference>
<dbReference type="EMBL" id="JANPWB010000013">
    <property type="protein sequence ID" value="KAJ1107213.1"/>
    <property type="molecule type" value="Genomic_DNA"/>
</dbReference>
<protein>
    <submittedName>
        <fullName evidence="1">Uncharacterized protein</fullName>
    </submittedName>
</protein>
<name>A0AAV7MU03_PLEWA</name>
<accession>A0AAV7MU03</accession>
<dbReference type="AlphaFoldDB" id="A0AAV7MU03"/>
<organism evidence="1 2">
    <name type="scientific">Pleurodeles waltl</name>
    <name type="common">Iberian ribbed newt</name>
    <dbReference type="NCBI Taxonomy" id="8319"/>
    <lineage>
        <taxon>Eukaryota</taxon>
        <taxon>Metazoa</taxon>
        <taxon>Chordata</taxon>
        <taxon>Craniata</taxon>
        <taxon>Vertebrata</taxon>
        <taxon>Euteleostomi</taxon>
        <taxon>Amphibia</taxon>
        <taxon>Batrachia</taxon>
        <taxon>Caudata</taxon>
        <taxon>Salamandroidea</taxon>
        <taxon>Salamandridae</taxon>
        <taxon>Pleurodelinae</taxon>
        <taxon>Pleurodeles</taxon>
    </lineage>
</organism>
<reference evidence="1" key="1">
    <citation type="journal article" date="2022" name="bioRxiv">
        <title>Sequencing and chromosome-scale assembly of the giantPleurodeles waltlgenome.</title>
        <authorList>
            <person name="Brown T."/>
            <person name="Elewa A."/>
            <person name="Iarovenko S."/>
            <person name="Subramanian E."/>
            <person name="Araus A.J."/>
            <person name="Petzold A."/>
            <person name="Susuki M."/>
            <person name="Suzuki K.-i.T."/>
            <person name="Hayashi T."/>
            <person name="Toyoda A."/>
            <person name="Oliveira C."/>
            <person name="Osipova E."/>
            <person name="Leigh N.D."/>
            <person name="Simon A."/>
            <person name="Yun M.H."/>
        </authorList>
    </citation>
    <scope>NUCLEOTIDE SEQUENCE</scope>
    <source>
        <strain evidence="1">20211129_DDA</strain>
        <tissue evidence="1">Liver</tissue>
    </source>
</reference>
<proteinExistence type="predicted"/>
<evidence type="ECO:0000313" key="1">
    <source>
        <dbReference type="EMBL" id="KAJ1107213.1"/>
    </source>
</evidence>
<evidence type="ECO:0000313" key="2">
    <source>
        <dbReference type="Proteomes" id="UP001066276"/>
    </source>
</evidence>